<organism evidence="1">
    <name type="scientific">Graphocephala atropunctata</name>
    <dbReference type="NCBI Taxonomy" id="36148"/>
    <lineage>
        <taxon>Eukaryota</taxon>
        <taxon>Metazoa</taxon>
        <taxon>Ecdysozoa</taxon>
        <taxon>Arthropoda</taxon>
        <taxon>Hexapoda</taxon>
        <taxon>Insecta</taxon>
        <taxon>Pterygota</taxon>
        <taxon>Neoptera</taxon>
        <taxon>Paraneoptera</taxon>
        <taxon>Hemiptera</taxon>
        <taxon>Auchenorrhyncha</taxon>
        <taxon>Membracoidea</taxon>
        <taxon>Cicadellidae</taxon>
        <taxon>Cicadellinae</taxon>
        <taxon>Cicadellini</taxon>
        <taxon>Graphocephala</taxon>
    </lineage>
</organism>
<proteinExistence type="predicted"/>
<accession>A0A1B6M7B5</accession>
<dbReference type="EMBL" id="GEBQ01008145">
    <property type="protein sequence ID" value="JAT31832.1"/>
    <property type="molecule type" value="Transcribed_RNA"/>
</dbReference>
<reference evidence="1" key="1">
    <citation type="submission" date="2015-11" db="EMBL/GenBank/DDBJ databases">
        <title>De novo transcriptome assembly of four potential Pierce s Disease insect vectors from Arizona vineyards.</title>
        <authorList>
            <person name="Tassone E.E."/>
        </authorList>
    </citation>
    <scope>NUCLEOTIDE SEQUENCE</scope>
</reference>
<evidence type="ECO:0000313" key="1">
    <source>
        <dbReference type="EMBL" id="JAT31832.1"/>
    </source>
</evidence>
<sequence length="202" mass="23005">MMSSGVHERRKLPRKSIPKLPWLPVADEVPTPLLAETLKRGLFPPLLKEKSWTKSVPFRDGFEYLKPTDTIGSCYTTSVNALRLAKLPPRRKTKSSFSCLDSEGRLTYPPKLPRLQTLKPPVKTIAQKYKPGVVALSELLSGEYDRKRAEKAERRKQHLLKKAEEAKFQQEMKAEAEARKLASMEAILPVHPDIQKSILKEH</sequence>
<name>A0A1B6M7B5_9HEMI</name>
<feature type="non-terminal residue" evidence="1">
    <location>
        <position position="202"/>
    </location>
</feature>
<protein>
    <submittedName>
        <fullName evidence="1">Uncharacterized protein</fullName>
    </submittedName>
</protein>
<gene>
    <name evidence="1" type="ORF">g.1472</name>
</gene>
<dbReference type="AlphaFoldDB" id="A0A1B6M7B5"/>